<dbReference type="EMBL" id="ML769406">
    <property type="protein sequence ID" value="KAE9405788.1"/>
    <property type="molecule type" value="Genomic_DNA"/>
</dbReference>
<accession>A0A6A4I8Y5</accession>
<keyword evidence="2" id="KW-1185">Reference proteome</keyword>
<gene>
    <name evidence="1" type="ORF">BT96DRAFT_305151</name>
</gene>
<evidence type="ECO:0000313" key="1">
    <source>
        <dbReference type="EMBL" id="KAE9405788.1"/>
    </source>
</evidence>
<protein>
    <submittedName>
        <fullName evidence="1">Uncharacterized protein</fullName>
    </submittedName>
</protein>
<dbReference type="Proteomes" id="UP000799118">
    <property type="component" value="Unassembled WGS sequence"/>
</dbReference>
<evidence type="ECO:0000313" key="2">
    <source>
        <dbReference type="Proteomes" id="UP000799118"/>
    </source>
</evidence>
<dbReference type="AlphaFoldDB" id="A0A6A4I8Y5"/>
<name>A0A6A4I8Y5_9AGAR</name>
<proteinExistence type="predicted"/>
<organism evidence="1 2">
    <name type="scientific">Gymnopus androsaceus JB14</name>
    <dbReference type="NCBI Taxonomy" id="1447944"/>
    <lineage>
        <taxon>Eukaryota</taxon>
        <taxon>Fungi</taxon>
        <taxon>Dikarya</taxon>
        <taxon>Basidiomycota</taxon>
        <taxon>Agaricomycotina</taxon>
        <taxon>Agaricomycetes</taxon>
        <taxon>Agaricomycetidae</taxon>
        <taxon>Agaricales</taxon>
        <taxon>Marasmiineae</taxon>
        <taxon>Omphalotaceae</taxon>
        <taxon>Gymnopus</taxon>
    </lineage>
</organism>
<sequence length="122" mass="13827">MSSFGREASFSHRLLCLLPCSMEFMSATLFLLALPSFAHWSHSLEPAARSRSRSRSRFTRSTIAVDRRCLQFYNFIPRSNLAWLLRSLFHRVLPPESCCSCGLQLGQGRRPTPTPIPTSVPN</sequence>
<reference evidence="1" key="1">
    <citation type="journal article" date="2019" name="Environ. Microbiol.">
        <title>Fungal ecological strategies reflected in gene transcription - a case study of two litter decomposers.</title>
        <authorList>
            <person name="Barbi F."/>
            <person name="Kohler A."/>
            <person name="Barry K."/>
            <person name="Baskaran P."/>
            <person name="Daum C."/>
            <person name="Fauchery L."/>
            <person name="Ihrmark K."/>
            <person name="Kuo A."/>
            <person name="LaButti K."/>
            <person name="Lipzen A."/>
            <person name="Morin E."/>
            <person name="Grigoriev I.V."/>
            <person name="Henrissat B."/>
            <person name="Lindahl B."/>
            <person name="Martin F."/>
        </authorList>
    </citation>
    <scope>NUCLEOTIDE SEQUENCE</scope>
    <source>
        <strain evidence="1">JB14</strain>
    </source>
</reference>